<feature type="domain" description="Arrestin C-terminal-like" evidence="4">
    <location>
        <begin position="174"/>
        <end position="307"/>
    </location>
</feature>
<dbReference type="InterPro" id="IPR011022">
    <property type="entry name" value="Arrestin_C-like"/>
</dbReference>
<dbReference type="PANTHER" id="PTHR11188:SF176">
    <property type="entry name" value="ARRESTIN DOMAIN-CONTAINING PROTEIN 1"/>
    <property type="match status" value="1"/>
</dbReference>
<dbReference type="SUPFAM" id="SSF81296">
    <property type="entry name" value="E set domains"/>
    <property type="match status" value="2"/>
</dbReference>
<name>A0A5N4ALW2_PHOPY</name>
<dbReference type="InterPro" id="IPR014756">
    <property type="entry name" value="Ig_E-set"/>
</dbReference>
<dbReference type="GO" id="GO:0005737">
    <property type="term" value="C:cytoplasm"/>
    <property type="evidence" value="ECO:0007669"/>
    <property type="project" value="TreeGrafter"/>
</dbReference>
<comment type="similarity">
    <text evidence="1">Belongs to the arrestin family.</text>
</comment>
<accession>A0A5N4ALW2</accession>
<evidence type="ECO:0000313" key="5">
    <source>
        <dbReference type="EMBL" id="KAB0798296.1"/>
    </source>
</evidence>
<dbReference type="SMART" id="SM01017">
    <property type="entry name" value="Arrestin_C"/>
    <property type="match status" value="1"/>
</dbReference>
<dbReference type="OrthoDB" id="2333384at2759"/>
<dbReference type="Proteomes" id="UP000327044">
    <property type="component" value="Unassembled WGS sequence"/>
</dbReference>
<proteinExistence type="inferred from homology"/>
<comment type="caution">
    <text evidence="5">The sequence shown here is derived from an EMBL/GenBank/DDBJ whole genome shotgun (WGS) entry which is preliminary data.</text>
</comment>
<dbReference type="InterPro" id="IPR050357">
    <property type="entry name" value="Arrestin_domain-protein"/>
</dbReference>
<sequence length="463" mass="50297">MSIEVFLDNYGGACFPGQTIAGRVECSFNKEKNLRAVKIKFKGRAETEWYESESYYDHSSKKHRTRRVRYSGEEVYFDAEYILLQGGENFVLPPGRHSYPFSYILPAQLPSSFEGVHGNIRYSIKGTIDRPWKFDYESKIGLNIVSPLDLNYLPGLREPKAFSDDKHLCCCWCRSGPLTLQVSIPATGYCPDQDVNVGACVMNLSNVSVENVVFKIYRHVEFISHYPSTRHRFEEVLVAEVVEGGIGAHGEHSWTSKLKIPSNMVYPNLIPCSIMNATYELKAKAVLPCPHSNLTIEIPITIGSVPLAGVPLSGVPMGPPPEQLPLPTYNQVPSSVGPYPPGPVVGGATAPPGDLTPLLSYDNINYPPEKAPLAPPYPTNNMEGPSNGAPYVPPAGAPFAPTPGAPYPPVGAAPYPPVGAAPYPPVGAAPYPMPASAPYPPGAPIDSTAPPTYDETVKFNEKR</sequence>
<organism evidence="5 6">
    <name type="scientific">Photinus pyralis</name>
    <name type="common">Common eastern firefly</name>
    <name type="synonym">Lampyris pyralis</name>
    <dbReference type="NCBI Taxonomy" id="7054"/>
    <lineage>
        <taxon>Eukaryota</taxon>
        <taxon>Metazoa</taxon>
        <taxon>Ecdysozoa</taxon>
        <taxon>Arthropoda</taxon>
        <taxon>Hexapoda</taxon>
        <taxon>Insecta</taxon>
        <taxon>Pterygota</taxon>
        <taxon>Neoptera</taxon>
        <taxon>Endopterygota</taxon>
        <taxon>Coleoptera</taxon>
        <taxon>Polyphaga</taxon>
        <taxon>Elateriformia</taxon>
        <taxon>Elateroidea</taxon>
        <taxon>Lampyridae</taxon>
        <taxon>Lampyrinae</taxon>
        <taxon>Photinus</taxon>
    </lineage>
</organism>
<dbReference type="Pfam" id="PF00339">
    <property type="entry name" value="Arrestin_N"/>
    <property type="match status" value="1"/>
</dbReference>
<dbReference type="EMBL" id="VVIM01000006">
    <property type="protein sequence ID" value="KAB0798296.1"/>
    <property type="molecule type" value="Genomic_DNA"/>
</dbReference>
<evidence type="ECO:0000256" key="1">
    <source>
        <dbReference type="ARBA" id="ARBA00005298"/>
    </source>
</evidence>
<dbReference type="InterPro" id="IPR014752">
    <property type="entry name" value="Arrestin-like_C"/>
</dbReference>
<dbReference type="PANTHER" id="PTHR11188">
    <property type="entry name" value="ARRESTIN DOMAIN CONTAINING PROTEIN"/>
    <property type="match status" value="1"/>
</dbReference>
<evidence type="ECO:0000256" key="2">
    <source>
        <dbReference type="ARBA" id="ARBA00022606"/>
    </source>
</evidence>
<dbReference type="InterPro" id="IPR011021">
    <property type="entry name" value="Arrestin-like_N"/>
</dbReference>
<keyword evidence="2" id="KW-0716">Sensory transduction</keyword>
<feature type="compositionally biased region" description="Pro residues" evidence="3">
    <location>
        <begin position="434"/>
        <end position="443"/>
    </location>
</feature>
<reference evidence="5 6" key="1">
    <citation type="journal article" date="2018" name="Elife">
        <title>Firefly genomes illuminate parallel origins of bioluminescence in beetles.</title>
        <authorList>
            <person name="Fallon T.R."/>
            <person name="Lower S.E."/>
            <person name="Chang C.H."/>
            <person name="Bessho-Uehara M."/>
            <person name="Martin G.J."/>
            <person name="Bewick A.J."/>
            <person name="Behringer M."/>
            <person name="Debat H.J."/>
            <person name="Wong I."/>
            <person name="Day J.C."/>
            <person name="Suvorov A."/>
            <person name="Silva C.J."/>
            <person name="Stanger-Hall K.F."/>
            <person name="Hall D.W."/>
            <person name="Schmitz R.J."/>
            <person name="Nelson D.R."/>
            <person name="Lewis S.M."/>
            <person name="Shigenobu S."/>
            <person name="Bybee S.M."/>
            <person name="Larracuente A.M."/>
            <person name="Oba Y."/>
            <person name="Weng J.K."/>
        </authorList>
    </citation>
    <scope>NUCLEOTIDE SEQUENCE [LARGE SCALE GENOMIC DNA]</scope>
    <source>
        <strain evidence="5">1611_PpyrPB1</strain>
        <tissue evidence="5">Whole body</tissue>
    </source>
</reference>
<dbReference type="GO" id="GO:0015031">
    <property type="term" value="P:protein transport"/>
    <property type="evidence" value="ECO:0007669"/>
    <property type="project" value="TreeGrafter"/>
</dbReference>
<dbReference type="AlphaFoldDB" id="A0A5N4ALW2"/>
<feature type="region of interest" description="Disordered" evidence="3">
    <location>
        <begin position="434"/>
        <end position="463"/>
    </location>
</feature>
<evidence type="ECO:0000259" key="4">
    <source>
        <dbReference type="SMART" id="SM01017"/>
    </source>
</evidence>
<evidence type="ECO:0000256" key="3">
    <source>
        <dbReference type="SAM" id="MobiDB-lite"/>
    </source>
</evidence>
<keyword evidence="6" id="KW-1185">Reference proteome</keyword>
<dbReference type="Gene3D" id="2.60.40.640">
    <property type="match status" value="2"/>
</dbReference>
<gene>
    <name evidence="5" type="ORF">PPYR_09289</name>
</gene>
<dbReference type="InParanoid" id="A0A5N4ALW2"/>
<protein>
    <recommendedName>
        <fullName evidence="4">Arrestin C-terminal-like domain-containing protein</fullName>
    </recommendedName>
</protein>
<evidence type="ECO:0000313" key="6">
    <source>
        <dbReference type="Proteomes" id="UP000327044"/>
    </source>
</evidence>
<dbReference type="Pfam" id="PF02752">
    <property type="entry name" value="Arrestin_C"/>
    <property type="match status" value="1"/>
</dbReference>